<dbReference type="CDD" id="cd06223">
    <property type="entry name" value="PRTases_typeI"/>
    <property type="match status" value="1"/>
</dbReference>
<name>A0A1G7JY12_9BRAD</name>
<dbReference type="EMBL" id="FMZW01000050">
    <property type="protein sequence ID" value="SDF29439.1"/>
    <property type="molecule type" value="Genomic_DNA"/>
</dbReference>
<evidence type="ECO:0000313" key="4">
    <source>
        <dbReference type="EMBL" id="SDF29439.1"/>
    </source>
</evidence>
<dbReference type="PROSITE" id="PS51278">
    <property type="entry name" value="GATASE_TYPE_2"/>
    <property type="match status" value="1"/>
</dbReference>
<dbReference type="InterPro" id="IPR029055">
    <property type="entry name" value="Ntn_hydrolases_N"/>
</dbReference>
<dbReference type="SUPFAM" id="SSF53271">
    <property type="entry name" value="PRTase-like"/>
    <property type="match status" value="1"/>
</dbReference>
<evidence type="ECO:0000256" key="1">
    <source>
        <dbReference type="ARBA" id="ARBA00022679"/>
    </source>
</evidence>
<dbReference type="Pfam" id="PF13537">
    <property type="entry name" value="GATase_7"/>
    <property type="match status" value="1"/>
</dbReference>
<dbReference type="InterPro" id="IPR017932">
    <property type="entry name" value="GATase_2_dom"/>
</dbReference>
<keyword evidence="2" id="KW-0315">Glutamine amidotransferase</keyword>
<keyword evidence="1 4" id="KW-0808">Transferase</keyword>
<feature type="domain" description="Glutamine amidotransferase type-2" evidence="3">
    <location>
        <begin position="2"/>
        <end position="240"/>
    </location>
</feature>
<dbReference type="SUPFAM" id="SSF56235">
    <property type="entry name" value="N-terminal nucleophile aminohydrolases (Ntn hydrolases)"/>
    <property type="match status" value="1"/>
</dbReference>
<sequence>MSGIAAAFLLPWSSSHQTVYDRLKHMLPKLSLRGQAGVGIAAFMHNKGVRYKTASRPSHELRAIDKDEQDLEFIPHVAIAHVRDRVCTQGESDDRPTSNRRPASRQLTISLDGALVNAREIRAQVIAQGHTFESRTDVELLLKLVEHICERDYWRQGLRVNYEHVFREVDERIDGAISALLLDTEGNLVAFRNRYGLRPLEFMQTDDGFLLFASENCAFAGLRGKSDQIVPGYIKYVDGKNGDCLDRSVGDSRRAAKLCAYEALYLGSPDTSIQGRSHLETRYSIGVSLGDLVARQLPAEPGAAPIIISSMPDTGGPYADGLFASLVARGISAERREVIETQITERTLIGPSSERKRRIAHKYRLASTDVEKRTILIADEALIRGDTSRTVTNILLAAGVEAVHWAIGSPPIVAPNYYGVNIETIDELAFWRTWKRLSAQQRKQSLLFKDIEPHVLKTIEARIAVSINAATVTYLPFPRLTSLLPRESEGIDLSPFTFEMPTPAGQRRANRDLHNLMADHYSAA</sequence>
<dbReference type="GO" id="GO:0016740">
    <property type="term" value="F:transferase activity"/>
    <property type="evidence" value="ECO:0007669"/>
    <property type="project" value="UniProtKB-KW"/>
</dbReference>
<accession>A0A1G7JY12</accession>
<organism evidence="4 5">
    <name type="scientific">Bradyrhizobium brasilense</name>
    <dbReference type="NCBI Taxonomy" id="1419277"/>
    <lineage>
        <taxon>Bacteria</taxon>
        <taxon>Pseudomonadati</taxon>
        <taxon>Pseudomonadota</taxon>
        <taxon>Alphaproteobacteria</taxon>
        <taxon>Hyphomicrobiales</taxon>
        <taxon>Nitrobacteraceae</taxon>
        <taxon>Bradyrhizobium</taxon>
    </lineage>
</organism>
<dbReference type="InterPro" id="IPR029057">
    <property type="entry name" value="PRTase-like"/>
</dbReference>
<dbReference type="Gene3D" id="3.60.20.10">
    <property type="entry name" value="Glutamine Phosphoribosylpyrophosphate, subunit 1, domain 1"/>
    <property type="match status" value="1"/>
</dbReference>
<evidence type="ECO:0000313" key="5">
    <source>
        <dbReference type="Proteomes" id="UP000199245"/>
    </source>
</evidence>
<dbReference type="Proteomes" id="UP000199245">
    <property type="component" value="Unassembled WGS sequence"/>
</dbReference>
<evidence type="ECO:0000259" key="3">
    <source>
        <dbReference type="PROSITE" id="PS51278"/>
    </source>
</evidence>
<proteinExistence type="predicted"/>
<dbReference type="InterPro" id="IPR000836">
    <property type="entry name" value="PRTase_dom"/>
</dbReference>
<dbReference type="PANTHER" id="PTHR11907">
    <property type="entry name" value="AMIDOPHOSPHORIBOSYLTRANSFERASE"/>
    <property type="match status" value="1"/>
</dbReference>
<dbReference type="CDD" id="cd00352">
    <property type="entry name" value="Gn_AT_II"/>
    <property type="match status" value="1"/>
</dbReference>
<gene>
    <name evidence="4" type="ORF">SAMN05216337_105042</name>
</gene>
<reference evidence="4 5" key="1">
    <citation type="submission" date="2016-10" db="EMBL/GenBank/DDBJ databases">
        <authorList>
            <person name="de Groot N.N."/>
        </authorList>
    </citation>
    <scope>NUCLEOTIDE SEQUENCE [LARGE SCALE GENOMIC DNA]</scope>
    <source>
        <strain evidence="4 5">R5</strain>
    </source>
</reference>
<dbReference type="Gene3D" id="3.40.50.2020">
    <property type="match status" value="1"/>
</dbReference>
<dbReference type="AlphaFoldDB" id="A0A1G7JY12"/>
<evidence type="ECO:0000256" key="2">
    <source>
        <dbReference type="ARBA" id="ARBA00022962"/>
    </source>
</evidence>
<protein>
    <submittedName>
        <fullName evidence="4">Glutamine phosphoribosylpyrophosphate amidotransferase</fullName>
    </submittedName>
</protein>